<feature type="non-terminal residue" evidence="1">
    <location>
        <position position="1"/>
    </location>
</feature>
<evidence type="ECO:0000313" key="2">
    <source>
        <dbReference type="Proteomes" id="UP000243579"/>
    </source>
</evidence>
<dbReference type="Proteomes" id="UP000243579">
    <property type="component" value="Unassembled WGS sequence"/>
</dbReference>
<name>A0A1V9ZN53_ACHHY</name>
<gene>
    <name evidence="1" type="ORF">ACHHYP_20302</name>
</gene>
<feature type="non-terminal residue" evidence="1">
    <location>
        <position position="176"/>
    </location>
</feature>
<accession>A0A1V9ZN53</accession>
<protein>
    <recommendedName>
        <fullName evidence="3">Disintegrin domain-containing protein</fullName>
    </recommendedName>
</protein>
<organism evidence="1 2">
    <name type="scientific">Achlya hypogyna</name>
    <name type="common">Oomycete</name>
    <name type="synonym">Protoachlya hypogyna</name>
    <dbReference type="NCBI Taxonomy" id="1202772"/>
    <lineage>
        <taxon>Eukaryota</taxon>
        <taxon>Sar</taxon>
        <taxon>Stramenopiles</taxon>
        <taxon>Oomycota</taxon>
        <taxon>Saprolegniomycetes</taxon>
        <taxon>Saprolegniales</taxon>
        <taxon>Achlyaceae</taxon>
        <taxon>Achlya</taxon>
    </lineage>
</organism>
<sequence>CSGTSSACPANTPSPTTKTCTGKSNGGPCDAAIDYCDGAGNCKDTFLPSVSNRRRLYRGRQMRRQCGTCPLNIPSPTSKVCVGKSNGGPCDASTDNCDGAGNCKDNFLPSTKVCQAGGACTEDAKCDGKCGTCPANAPSPTTKACTGKNNGGPCDAATDYCDGAGNCKDNYLPNTK</sequence>
<dbReference type="EMBL" id="JNBR01000067">
    <property type="protein sequence ID" value="OQR99414.1"/>
    <property type="molecule type" value="Genomic_DNA"/>
</dbReference>
<evidence type="ECO:0008006" key="3">
    <source>
        <dbReference type="Google" id="ProtNLM"/>
    </source>
</evidence>
<dbReference type="AlphaFoldDB" id="A0A1V9ZN53"/>
<proteinExistence type="predicted"/>
<keyword evidence="2" id="KW-1185">Reference proteome</keyword>
<reference evidence="1 2" key="1">
    <citation type="journal article" date="2014" name="Genome Biol. Evol.">
        <title>The secreted proteins of Achlya hypogyna and Thraustotheca clavata identify the ancestral oomycete secretome and reveal gene acquisitions by horizontal gene transfer.</title>
        <authorList>
            <person name="Misner I."/>
            <person name="Blouin N."/>
            <person name="Leonard G."/>
            <person name="Richards T.A."/>
            <person name="Lane C.E."/>
        </authorList>
    </citation>
    <scope>NUCLEOTIDE SEQUENCE [LARGE SCALE GENOMIC DNA]</scope>
    <source>
        <strain evidence="1 2">ATCC 48635</strain>
    </source>
</reference>
<comment type="caution">
    <text evidence="1">The sequence shown here is derived from an EMBL/GenBank/DDBJ whole genome shotgun (WGS) entry which is preliminary data.</text>
</comment>
<evidence type="ECO:0000313" key="1">
    <source>
        <dbReference type="EMBL" id="OQR99414.1"/>
    </source>
</evidence>
<dbReference type="OrthoDB" id="552437at2759"/>